<dbReference type="AlphaFoldDB" id="Q2RVR1"/>
<dbReference type="InterPro" id="IPR000120">
    <property type="entry name" value="Amidase"/>
</dbReference>
<organism evidence="2 3">
    <name type="scientific">Rhodospirillum rubrum (strain ATCC 11170 / ATH 1.1.1 / DSM 467 / LMG 4362 / NCIMB 8255 / S1)</name>
    <dbReference type="NCBI Taxonomy" id="269796"/>
    <lineage>
        <taxon>Bacteria</taxon>
        <taxon>Pseudomonadati</taxon>
        <taxon>Pseudomonadota</taxon>
        <taxon>Alphaproteobacteria</taxon>
        <taxon>Rhodospirillales</taxon>
        <taxon>Rhodospirillaceae</taxon>
        <taxon>Rhodospirillum</taxon>
    </lineage>
</organism>
<proteinExistence type="predicted"/>
<dbReference type="GO" id="GO:0004040">
    <property type="term" value="F:amidase activity"/>
    <property type="evidence" value="ECO:0007669"/>
    <property type="project" value="UniProtKB-EC"/>
</dbReference>
<evidence type="ECO:0000313" key="3">
    <source>
        <dbReference type="Proteomes" id="UP000001929"/>
    </source>
</evidence>
<dbReference type="PhylomeDB" id="Q2RVR1"/>
<reference evidence="2 3" key="1">
    <citation type="journal article" date="2011" name="Stand. Genomic Sci.">
        <title>Complete genome sequence of Rhodospirillum rubrum type strain (S1).</title>
        <authorList>
            <person name="Munk A.C."/>
            <person name="Copeland A."/>
            <person name="Lucas S."/>
            <person name="Lapidus A."/>
            <person name="Del Rio T.G."/>
            <person name="Barry K."/>
            <person name="Detter J.C."/>
            <person name="Hammon N."/>
            <person name="Israni S."/>
            <person name="Pitluck S."/>
            <person name="Brettin T."/>
            <person name="Bruce D."/>
            <person name="Han C."/>
            <person name="Tapia R."/>
            <person name="Gilna P."/>
            <person name="Schmutz J."/>
            <person name="Larimer F."/>
            <person name="Land M."/>
            <person name="Kyrpides N.C."/>
            <person name="Mavromatis K."/>
            <person name="Richardson P."/>
            <person name="Rohde M."/>
            <person name="Goker M."/>
            <person name="Klenk H.P."/>
            <person name="Zhang Y."/>
            <person name="Roberts G.P."/>
            <person name="Reslewic S."/>
            <person name="Schwartz D.C."/>
        </authorList>
    </citation>
    <scope>NUCLEOTIDE SEQUENCE [LARGE SCALE GENOMIC DNA]</scope>
    <source>
        <strain evidence="3">ATCC 11170 / ATH 1.1.1 / DSM 467 / LMG 4362 / NCIMB 8255 / S1</strain>
    </source>
</reference>
<dbReference type="Proteomes" id="UP000001929">
    <property type="component" value="Chromosome"/>
</dbReference>
<dbReference type="NCBIfam" id="NF005686">
    <property type="entry name" value="PRK07486.1"/>
    <property type="match status" value="1"/>
</dbReference>
<dbReference type="eggNOG" id="COG0154">
    <property type="taxonomic scope" value="Bacteria"/>
</dbReference>
<dbReference type="RefSeq" id="WP_011388738.1">
    <property type="nucleotide sequence ID" value="NC_007643.1"/>
</dbReference>
<keyword evidence="2" id="KW-0378">Hydrolase</keyword>
<dbReference type="SUPFAM" id="SSF75304">
    <property type="entry name" value="Amidase signature (AS) enzymes"/>
    <property type="match status" value="1"/>
</dbReference>
<dbReference type="Pfam" id="PF01425">
    <property type="entry name" value="Amidase"/>
    <property type="match status" value="1"/>
</dbReference>
<dbReference type="KEGG" id="rru:Rru_A0983"/>
<keyword evidence="3" id="KW-1185">Reference proteome</keyword>
<protein>
    <submittedName>
        <fullName evidence="2">Amidase</fullName>
        <ecNumber evidence="2">3.5.1.4</ecNumber>
    </submittedName>
</protein>
<dbReference type="PATRIC" id="fig|269796.9.peg.1038"/>
<evidence type="ECO:0000259" key="1">
    <source>
        <dbReference type="Pfam" id="PF01425"/>
    </source>
</evidence>
<dbReference type="PANTHER" id="PTHR11895">
    <property type="entry name" value="TRANSAMIDASE"/>
    <property type="match status" value="1"/>
</dbReference>
<dbReference type="EC" id="3.5.1.4" evidence="2"/>
<dbReference type="HOGENOM" id="CLU_009600_0_4_5"/>
<dbReference type="InterPro" id="IPR023631">
    <property type="entry name" value="Amidase_dom"/>
</dbReference>
<accession>Q2RVR1</accession>
<gene>
    <name evidence="2" type="ordered locus">Rru_A0983</name>
</gene>
<name>Q2RVR1_RHORT</name>
<dbReference type="InterPro" id="IPR036928">
    <property type="entry name" value="AS_sf"/>
</dbReference>
<evidence type="ECO:0000313" key="2">
    <source>
        <dbReference type="EMBL" id="ABC21784.1"/>
    </source>
</evidence>
<feature type="domain" description="Amidase" evidence="1">
    <location>
        <begin position="29"/>
        <end position="460"/>
    </location>
</feature>
<dbReference type="STRING" id="269796.Rru_A0983"/>
<dbReference type="EnsemblBacteria" id="ABC21784">
    <property type="protein sequence ID" value="ABC21784"/>
    <property type="gene ID" value="Rru_A0983"/>
</dbReference>
<dbReference type="Gene3D" id="3.90.1300.10">
    <property type="entry name" value="Amidase signature (AS) domain"/>
    <property type="match status" value="1"/>
</dbReference>
<dbReference type="EMBL" id="CP000230">
    <property type="protein sequence ID" value="ABC21784.1"/>
    <property type="molecule type" value="Genomic_DNA"/>
</dbReference>
<dbReference type="PANTHER" id="PTHR11895:SF76">
    <property type="entry name" value="INDOLEACETAMIDE HYDROLASE"/>
    <property type="match status" value="1"/>
</dbReference>
<sequence>MSPDPDDILAGDARALSRRIHHRAVSCREVMAATLARIDRFNPAVTALVSLRDREDLLREADAKDALLGKGLSQGPLHGFPQAPKDLAATRGIATTRGSPLFRHQIPKQDAIFVERLRAGGAIFVGKTNTPEFGLGSQTYNPVFGATGNAYDPRLTAGGSSGGAACALALGMLAVADGSDMMGSLRNPAAFNNVFGFRPSAGRVPHGVVPDLFFQQLGYDGPMGRSVADLALLLSVMAGFDARAPQSLAGDPAVFAQPLEGSVAGVRVGWLGDLGGYLAFEPGILELCQGALATLGDLGCVVDEATAGFPLDALWTAWTDLRSFLVAGDLGPLYADPVKRAQMKPEAIFEIERGLALSGPQVFAASARRSAWYRRMLVLFERFDVLALPSAQVFPFEHATPWPRAIAGRTMDSYHRWMEVVVPASMAGVPVISVPVGFNAAGLPMGLQVIGKPRDDLSLLRLAHAYDLATRWPARRPPPVLSPAS</sequence>